<keyword evidence="3" id="KW-0732">Signal</keyword>
<feature type="region of interest" description="Disordered" evidence="1">
    <location>
        <begin position="1364"/>
        <end position="1560"/>
    </location>
</feature>
<keyword evidence="5" id="KW-1185">Reference proteome</keyword>
<feature type="compositionally biased region" description="Low complexity" evidence="1">
    <location>
        <begin position="1389"/>
        <end position="1398"/>
    </location>
</feature>
<feature type="region of interest" description="Disordered" evidence="1">
    <location>
        <begin position="92"/>
        <end position="168"/>
    </location>
</feature>
<feature type="transmembrane region" description="Helical" evidence="2">
    <location>
        <begin position="1331"/>
        <end position="1355"/>
    </location>
</feature>
<name>A0A210QPV3_MIZYE</name>
<feature type="compositionally biased region" description="Basic and acidic residues" evidence="1">
    <location>
        <begin position="1422"/>
        <end position="1445"/>
    </location>
</feature>
<feature type="chain" id="PRO_5012600515" evidence="3">
    <location>
        <begin position="21"/>
        <end position="1901"/>
    </location>
</feature>
<reference evidence="4 5" key="1">
    <citation type="journal article" date="2017" name="Nat. Ecol. Evol.">
        <title>Scallop genome provides insights into evolution of bilaterian karyotype and development.</title>
        <authorList>
            <person name="Wang S."/>
            <person name="Zhang J."/>
            <person name="Jiao W."/>
            <person name="Li J."/>
            <person name="Xun X."/>
            <person name="Sun Y."/>
            <person name="Guo X."/>
            <person name="Huan P."/>
            <person name="Dong B."/>
            <person name="Zhang L."/>
            <person name="Hu X."/>
            <person name="Sun X."/>
            <person name="Wang J."/>
            <person name="Zhao C."/>
            <person name="Wang Y."/>
            <person name="Wang D."/>
            <person name="Huang X."/>
            <person name="Wang R."/>
            <person name="Lv J."/>
            <person name="Li Y."/>
            <person name="Zhang Z."/>
            <person name="Liu B."/>
            <person name="Lu W."/>
            <person name="Hui Y."/>
            <person name="Liang J."/>
            <person name="Zhou Z."/>
            <person name="Hou R."/>
            <person name="Li X."/>
            <person name="Liu Y."/>
            <person name="Li H."/>
            <person name="Ning X."/>
            <person name="Lin Y."/>
            <person name="Zhao L."/>
            <person name="Xing Q."/>
            <person name="Dou J."/>
            <person name="Li Y."/>
            <person name="Mao J."/>
            <person name="Guo H."/>
            <person name="Dou H."/>
            <person name="Li T."/>
            <person name="Mu C."/>
            <person name="Jiang W."/>
            <person name="Fu Q."/>
            <person name="Fu X."/>
            <person name="Miao Y."/>
            <person name="Liu J."/>
            <person name="Yu Q."/>
            <person name="Li R."/>
            <person name="Liao H."/>
            <person name="Li X."/>
            <person name="Kong Y."/>
            <person name="Jiang Z."/>
            <person name="Chourrout D."/>
            <person name="Li R."/>
            <person name="Bao Z."/>
        </authorList>
    </citation>
    <scope>NUCLEOTIDE SEQUENCE [LARGE SCALE GENOMIC DNA]</scope>
    <source>
        <strain evidence="4 5">PY_sf001</strain>
    </source>
</reference>
<feature type="region of interest" description="Disordered" evidence="1">
    <location>
        <begin position="1638"/>
        <end position="1662"/>
    </location>
</feature>
<feature type="region of interest" description="Disordered" evidence="1">
    <location>
        <begin position="1025"/>
        <end position="1064"/>
    </location>
</feature>
<feature type="region of interest" description="Disordered" evidence="1">
    <location>
        <begin position="1815"/>
        <end position="1843"/>
    </location>
</feature>
<comment type="caution">
    <text evidence="4">The sequence shown here is derived from an EMBL/GenBank/DDBJ whole genome shotgun (WGS) entry which is preliminary data.</text>
</comment>
<dbReference type="Proteomes" id="UP000242188">
    <property type="component" value="Unassembled WGS sequence"/>
</dbReference>
<feature type="compositionally biased region" description="Basic residues" evidence="1">
    <location>
        <begin position="1537"/>
        <end position="1553"/>
    </location>
</feature>
<evidence type="ECO:0000256" key="1">
    <source>
        <dbReference type="SAM" id="MobiDB-lite"/>
    </source>
</evidence>
<proteinExistence type="predicted"/>
<gene>
    <name evidence="4" type="ORF">KP79_PYT18180</name>
</gene>
<dbReference type="STRING" id="6573.A0A210QPV3"/>
<protein>
    <submittedName>
        <fullName evidence="4">Uncharacterized protein</fullName>
    </submittedName>
</protein>
<keyword evidence="2" id="KW-0812">Transmembrane</keyword>
<feature type="compositionally biased region" description="Polar residues" evidence="1">
    <location>
        <begin position="1046"/>
        <end position="1058"/>
    </location>
</feature>
<keyword evidence="2" id="KW-1133">Transmembrane helix</keyword>
<feature type="compositionally biased region" description="Polar residues" evidence="1">
    <location>
        <begin position="1700"/>
        <end position="1709"/>
    </location>
</feature>
<accession>A0A210QPV3</accession>
<feature type="signal peptide" evidence="3">
    <location>
        <begin position="1"/>
        <end position="20"/>
    </location>
</feature>
<evidence type="ECO:0000313" key="5">
    <source>
        <dbReference type="Proteomes" id="UP000242188"/>
    </source>
</evidence>
<feature type="compositionally biased region" description="Polar residues" evidence="1">
    <location>
        <begin position="1638"/>
        <end position="1647"/>
    </location>
</feature>
<feature type="compositionally biased region" description="Basic residues" evidence="1">
    <location>
        <begin position="1475"/>
        <end position="1488"/>
    </location>
</feature>
<dbReference type="PANTHER" id="PTHR21590:SF6">
    <property type="entry name" value="SEA DOMAIN-CONTAINING PROTEIN"/>
    <property type="match status" value="1"/>
</dbReference>
<dbReference type="PANTHER" id="PTHR21590">
    <property type="entry name" value="SEA DOMAIN-CONTAINING PROTEIN"/>
    <property type="match status" value="1"/>
</dbReference>
<dbReference type="OrthoDB" id="6161799at2759"/>
<sequence length="1901" mass="200465">MYLLVTLTVLMQLLPAGITAQSTVADLSASASPDHSALTLGIESLTPTPVLSSGVALASVTASPPVVVVDSGGSQTLASVLYTSHQAISPTVSNGGGQNSISDQTFSSTEANGGARNSISDQNAYSTTANTGSSIHSDNQFVSSHAGQDIKSSYTGERSTVSTTEADSTADVSMVSGSDHIVPVAPSVFVSTTPMVSAVDATDNIPASTNHLTPSSSNVNDVLASAGSTVAIINPAPSASQIAETSLNAVESSFNRGWSSTVSVSTRNALASMMESVSSATHNTIISSTIQETHLPTLVSSAYIDSSLIQNFATVPLHTSKDLVVITSTPMLLSIASSQTVVNNLTDTSSPTYNMVSSSPFISQGEASSELLDSYSAMFDITSNLDGVSLTSSVPISPTQPSSIVQSDVQTTMPIVLDSSAHMSALSSNVFSQHLSSVAGSGSSQSSQSIMSPVIPTLVLTSESATVSLPVMSTMSFGQSSSLTPTDVILPSSALPIISARSSSDNLSSFISSVDISEISPSIIADSASYSMPLLVSPTVMGTSTFLYSSMFVPPTYVTDSSASLSGTISSIMTPVLSDLLSVSGSVGGSGPIMNSTRTLNVTDVLPHMSPSTISSPYMLSSSVSLNVSAVFPTLTMLASSPSMYQTPTLSVYQSSPSINLPIIPSRSSGYTSSIFPPIMLSSSINFFSPRPVSDSSGSLPSMIPPMSARPTGSASSVIISDFIRSVSLASDYHMTSSLNISFYSLSSVAPSTNFPPMPFSSTNITGSSLTIVSSVIPSFTYSTDMYTSTASTPLLVSPTPHSAMINLTRSVSILTPTELPLAPSNMNTVNGTLSASFSTNSIYTTMAVTNAYTRNMTLMTSSAILATSGVNSTALLPTAVHPTSITPTTSTMNYTSTLEASTSLSTVDNASVLAPGSTMSSMVIPASTTFMSSMTSTTSSLMQSSLIATVVTEPTIFSSISSSQEPSSPAVVVSTPSMTLSSNMTSAANLLSPLETASSVLPTPSDMFSSNTTTQIHNTSAPLMSSSLSVNATSTHSTSTHSTSQMSSAVTMPTSSDVTTPATANVTTTPALNVTVAPSISTMPSAIENVTSTPALNVTISPSITTTPSSVENVTSSDNVTSVNVTMTMAVNMTSMISGNTTNMMSTSVVPVTTTPAPTTTSTTTEPPTTTSSFIATFWTVTDIQVPVSVNVSGDDFVNKMEFGLANLYVTAYTRKRDIDASSFDSRKKRKRRRRTATVDDIMVTMQDVKRDPAGPETVSMMYTVEKAELPVPSAVNAETINLVSDQEMAIELRYVVTKKAKPLNWVEPVTTTTTTVATTAVPTDNTQTWIIAVVAGGVVILVVIAIVGLCIALKKSKKSGVEEEAEPRLMNLKNAPLDDEEEDIRSSGRSNSKYSSMTDKGSASNLKVQSPKKQSYEVTSDTRSKEEDEHLYAEVKKTKKPDLASRIGRSQGSQDFLGSENMAEDVELIESSKKKKGEKGRRKNKRKDGDTEDDNEVITKTIHPASLLVPQSQHFLENAYYSAEEEDELKQRKAAERKKNKQRIREKKKKEKRQDKSADQLMVEYLAAQEEIDSVLEAPSSNQDLPEVFVHKKKRGSKSTLEGHDNMALTAEESLSVARSRMHELLDDAFTLISPSSASIGQNQPPEDEGSYDVRGSSTMKHSPLKMESYKGEPILQTWSPYRAADQVALISMPNKMQTTIGRTPSGRSKRPAADLVGSKSKGNNIPKPAFLKSRDMISTKGNTADLSSTKSQNGNLASRAGKGKSENTDEQEGETTEILQPNDQFEDTEISKENSMLPSIRARKMAKAAKKRVKNGGGGMEMKTWNGQKHKEPFRNVPNGADEIDIISKSVQSAVTPESTVSSIRNEIRSGFPDKNVVTSFSGPGRNSRASGSLVDIA</sequence>
<feature type="compositionally biased region" description="Polar residues" evidence="1">
    <location>
        <begin position="1742"/>
        <end position="1759"/>
    </location>
</feature>
<evidence type="ECO:0000256" key="2">
    <source>
        <dbReference type="SAM" id="Phobius"/>
    </source>
</evidence>
<evidence type="ECO:0000256" key="3">
    <source>
        <dbReference type="SAM" id="SignalP"/>
    </source>
</evidence>
<feature type="compositionally biased region" description="Low complexity" evidence="1">
    <location>
        <begin position="1034"/>
        <end position="1045"/>
    </location>
</feature>
<feature type="region of interest" description="Disordered" evidence="1">
    <location>
        <begin position="1700"/>
        <end position="1786"/>
    </location>
</feature>
<feature type="region of interest" description="Disordered" evidence="1">
    <location>
        <begin position="1876"/>
        <end position="1901"/>
    </location>
</feature>
<dbReference type="EMBL" id="NEDP02002474">
    <property type="protein sequence ID" value="OWF50765.1"/>
    <property type="molecule type" value="Genomic_DNA"/>
</dbReference>
<organism evidence="4 5">
    <name type="scientific">Mizuhopecten yessoensis</name>
    <name type="common">Japanese scallop</name>
    <name type="synonym">Patinopecten yessoensis</name>
    <dbReference type="NCBI Taxonomy" id="6573"/>
    <lineage>
        <taxon>Eukaryota</taxon>
        <taxon>Metazoa</taxon>
        <taxon>Spiralia</taxon>
        <taxon>Lophotrochozoa</taxon>
        <taxon>Mollusca</taxon>
        <taxon>Bivalvia</taxon>
        <taxon>Autobranchia</taxon>
        <taxon>Pteriomorphia</taxon>
        <taxon>Pectinida</taxon>
        <taxon>Pectinoidea</taxon>
        <taxon>Pectinidae</taxon>
        <taxon>Mizuhopecten</taxon>
    </lineage>
</organism>
<feature type="compositionally biased region" description="Polar residues" evidence="1">
    <location>
        <begin position="1399"/>
        <end position="1421"/>
    </location>
</feature>
<keyword evidence="2" id="KW-0472">Membrane</keyword>
<evidence type="ECO:0000313" key="4">
    <source>
        <dbReference type="EMBL" id="OWF50765.1"/>
    </source>
</evidence>